<dbReference type="HAMAP" id="MF_02227">
    <property type="entry name" value="RPE"/>
    <property type="match status" value="1"/>
</dbReference>
<dbReference type="EC" id="5.1.3.1" evidence="7 10"/>
<evidence type="ECO:0000256" key="14">
    <source>
        <dbReference type="PIRSR" id="PIRSR001461-3"/>
    </source>
</evidence>
<dbReference type="GO" id="GO:0046872">
    <property type="term" value="F:metal ion binding"/>
    <property type="evidence" value="ECO:0007669"/>
    <property type="project" value="UniProtKB-UniRule"/>
</dbReference>
<evidence type="ECO:0000256" key="4">
    <source>
        <dbReference type="ARBA" id="ARBA00001947"/>
    </source>
</evidence>
<comment type="cofactor">
    <cofactor evidence="4">
        <name>Zn(2+)</name>
        <dbReference type="ChEBI" id="CHEBI:29105"/>
    </cofactor>
</comment>
<dbReference type="Gene3D" id="3.20.20.70">
    <property type="entry name" value="Aldolase class I"/>
    <property type="match status" value="1"/>
</dbReference>
<evidence type="ECO:0000256" key="10">
    <source>
        <dbReference type="HAMAP-Rule" id="MF_02227"/>
    </source>
</evidence>
<comment type="function">
    <text evidence="10">Catalyzes the reversible epimerization of D-ribulose 5-phosphate to D-xylulose 5-phosphate.</text>
</comment>
<comment type="similarity">
    <text evidence="6 10 11">Belongs to the ribulose-phosphate 3-epimerase family.</text>
</comment>
<evidence type="ECO:0000256" key="3">
    <source>
        <dbReference type="ARBA" id="ARBA00001941"/>
    </source>
</evidence>
<protein>
    <recommendedName>
        <fullName evidence="7 10">Ribulose-phosphate 3-epimerase</fullName>
        <ecNumber evidence="7 10">5.1.3.1</ecNumber>
    </recommendedName>
</protein>
<dbReference type="GO" id="GO:0005737">
    <property type="term" value="C:cytoplasm"/>
    <property type="evidence" value="ECO:0007669"/>
    <property type="project" value="UniProtKB-ARBA"/>
</dbReference>
<keyword evidence="9 10" id="KW-0413">Isomerase</keyword>
<feature type="active site" description="Proton donor" evidence="10 12">
    <location>
        <position position="185"/>
    </location>
</feature>
<dbReference type="SUPFAM" id="SSF51366">
    <property type="entry name" value="Ribulose-phoshate binding barrel"/>
    <property type="match status" value="1"/>
</dbReference>
<dbReference type="GO" id="GO:0006098">
    <property type="term" value="P:pentose-phosphate shunt"/>
    <property type="evidence" value="ECO:0007669"/>
    <property type="project" value="UniProtKB-UniRule"/>
</dbReference>
<dbReference type="InterPro" id="IPR013785">
    <property type="entry name" value="Aldolase_TIM"/>
</dbReference>
<proteinExistence type="inferred from homology"/>
<evidence type="ECO:0000256" key="6">
    <source>
        <dbReference type="ARBA" id="ARBA00009541"/>
    </source>
</evidence>
<comment type="cofactor">
    <cofactor evidence="2">
        <name>Mn(2+)</name>
        <dbReference type="ChEBI" id="CHEBI:29035"/>
    </cofactor>
</comment>
<feature type="active site" description="Proton acceptor" evidence="10 12">
    <location>
        <position position="46"/>
    </location>
</feature>
<comment type="cofactor">
    <cofactor evidence="10 13">
        <name>a divalent metal cation</name>
        <dbReference type="ChEBI" id="CHEBI:60240"/>
    </cofactor>
    <text evidence="10 13">Binds 1 divalent metal cation per subunit.</text>
</comment>
<dbReference type="InterPro" id="IPR011060">
    <property type="entry name" value="RibuloseP-bd_barrel"/>
</dbReference>
<feature type="binding site" evidence="10">
    <location>
        <begin position="185"/>
        <end position="187"/>
    </location>
    <ligand>
        <name>substrate</name>
    </ligand>
</feature>
<evidence type="ECO:0000256" key="1">
    <source>
        <dbReference type="ARBA" id="ARBA00001782"/>
    </source>
</evidence>
<dbReference type="InterPro" id="IPR026019">
    <property type="entry name" value="Ribul_P_3_epim"/>
</dbReference>
<comment type="caution">
    <text evidence="15">The sequence shown here is derived from an EMBL/GenBank/DDBJ whole genome shotgun (WGS) entry which is preliminary data.</text>
</comment>
<dbReference type="InterPro" id="IPR000056">
    <property type="entry name" value="Ribul_P_3_epim-like"/>
</dbReference>
<keyword evidence="13" id="KW-0862">Zinc</keyword>
<dbReference type="EMBL" id="JACHNU010000008">
    <property type="protein sequence ID" value="MBB4664662.1"/>
    <property type="molecule type" value="Genomic_DNA"/>
</dbReference>
<dbReference type="PANTHER" id="PTHR11749">
    <property type="entry name" value="RIBULOSE-5-PHOSPHATE-3-EPIMERASE"/>
    <property type="match status" value="1"/>
</dbReference>
<comment type="caution">
    <text evidence="10">Lacks conserved residue(s) required for the propagation of feature annotation.</text>
</comment>
<evidence type="ECO:0000256" key="13">
    <source>
        <dbReference type="PIRSR" id="PIRSR001461-2"/>
    </source>
</evidence>
<evidence type="ECO:0000256" key="2">
    <source>
        <dbReference type="ARBA" id="ARBA00001936"/>
    </source>
</evidence>
<dbReference type="NCBIfam" id="TIGR01163">
    <property type="entry name" value="rpe"/>
    <property type="match status" value="1"/>
</dbReference>
<dbReference type="PIRSF" id="PIRSF001461">
    <property type="entry name" value="RPE"/>
    <property type="match status" value="1"/>
</dbReference>
<evidence type="ECO:0000313" key="16">
    <source>
        <dbReference type="Proteomes" id="UP000585272"/>
    </source>
</evidence>
<feature type="binding site" evidence="10 13">
    <location>
        <position position="46"/>
    </location>
    <ligand>
        <name>a divalent metal cation</name>
        <dbReference type="ChEBI" id="CHEBI:60240"/>
    </ligand>
</feature>
<keyword evidence="13" id="KW-0170">Cobalt</keyword>
<feature type="binding site" evidence="10 14">
    <location>
        <begin position="207"/>
        <end position="208"/>
    </location>
    <ligand>
        <name>substrate</name>
    </ligand>
</feature>
<dbReference type="Proteomes" id="UP000585272">
    <property type="component" value="Unassembled WGS sequence"/>
</dbReference>
<evidence type="ECO:0000256" key="9">
    <source>
        <dbReference type="ARBA" id="ARBA00023235"/>
    </source>
</evidence>
<accession>A0A840II58</accession>
<keyword evidence="13" id="KW-0464">Manganese</keyword>
<name>A0A840II58_9ACTN</name>
<feature type="binding site" evidence="10 13">
    <location>
        <position position="80"/>
    </location>
    <ligand>
        <name>a divalent metal cation</name>
        <dbReference type="ChEBI" id="CHEBI:60240"/>
    </ligand>
</feature>
<feature type="binding site" evidence="10 13">
    <location>
        <position position="185"/>
    </location>
    <ligand>
        <name>a divalent metal cation</name>
        <dbReference type="ChEBI" id="CHEBI:60240"/>
    </ligand>
</feature>
<evidence type="ECO:0000256" key="8">
    <source>
        <dbReference type="ARBA" id="ARBA00022723"/>
    </source>
</evidence>
<feature type="binding site" evidence="14">
    <location>
        <position position="187"/>
    </location>
    <ligand>
        <name>substrate</name>
    </ligand>
</feature>
<organism evidence="15 16">
    <name type="scientific">Conexibacter arvalis</name>
    <dbReference type="NCBI Taxonomy" id="912552"/>
    <lineage>
        <taxon>Bacteria</taxon>
        <taxon>Bacillati</taxon>
        <taxon>Actinomycetota</taxon>
        <taxon>Thermoleophilia</taxon>
        <taxon>Solirubrobacterales</taxon>
        <taxon>Conexibacteraceae</taxon>
        <taxon>Conexibacter</taxon>
    </lineage>
</organism>
<gene>
    <name evidence="10" type="primary">rpe</name>
    <name evidence="15" type="ORF">BDZ31_004277</name>
</gene>
<dbReference type="GO" id="GO:0019323">
    <property type="term" value="P:pentose catabolic process"/>
    <property type="evidence" value="ECO:0007669"/>
    <property type="project" value="UniProtKB-UniRule"/>
</dbReference>
<feature type="binding site" evidence="10 14">
    <location>
        <position position="19"/>
    </location>
    <ligand>
        <name>substrate</name>
    </ligand>
</feature>
<feature type="binding site" evidence="10 13">
    <location>
        <position position="44"/>
    </location>
    <ligand>
        <name>a divalent metal cation</name>
        <dbReference type="ChEBI" id="CHEBI:60240"/>
    </ligand>
</feature>
<keyword evidence="10 11" id="KW-0119">Carbohydrate metabolism</keyword>
<evidence type="ECO:0000256" key="11">
    <source>
        <dbReference type="PIRNR" id="PIRNR001461"/>
    </source>
</evidence>
<comment type="cofactor">
    <cofactor evidence="3">
        <name>Co(2+)</name>
        <dbReference type="ChEBI" id="CHEBI:48828"/>
    </cofactor>
</comment>
<evidence type="ECO:0000313" key="15">
    <source>
        <dbReference type="EMBL" id="MBB4664662.1"/>
    </source>
</evidence>
<sequence length="230" mass="23041">MPANETATELLRATRIAPSILSADFARLGAQVDEVIAAGARVIHVDVMDGHFVPPITMGPIVVSALADRVHAAGAILDVHLMIERPERQVAEFAKAGADSITVHAEATPHLNYALAAIRDAGVSAAAAVNPGTPVGALAEVGALLDMALCMSVNPGWGGQPFIAASLDKLARLRGLLPSTAIEVDGGVDAKTAGPCAEHGAGVLVAGSAIFGAKDPAAAYAALAQAAGAV</sequence>
<feature type="binding site" evidence="14">
    <location>
        <begin position="156"/>
        <end position="159"/>
    </location>
    <ligand>
        <name>substrate</name>
    </ligand>
</feature>
<keyword evidence="16" id="KW-1185">Reference proteome</keyword>
<comment type="pathway">
    <text evidence="10">Carbohydrate degradation.</text>
</comment>
<dbReference type="FunFam" id="3.20.20.70:FF:000004">
    <property type="entry name" value="Ribulose-phosphate 3-epimerase"/>
    <property type="match status" value="1"/>
</dbReference>
<dbReference type="RefSeq" id="WP_183344901.1">
    <property type="nucleotide sequence ID" value="NZ_JACHNU010000008.1"/>
</dbReference>
<dbReference type="NCBIfam" id="NF004076">
    <property type="entry name" value="PRK05581.1-4"/>
    <property type="match status" value="1"/>
</dbReference>
<evidence type="ECO:0000256" key="7">
    <source>
        <dbReference type="ARBA" id="ARBA00013188"/>
    </source>
</evidence>
<dbReference type="CDD" id="cd00429">
    <property type="entry name" value="RPE"/>
    <property type="match status" value="1"/>
</dbReference>
<keyword evidence="8 10" id="KW-0479">Metal-binding</keyword>
<evidence type="ECO:0000256" key="5">
    <source>
        <dbReference type="ARBA" id="ARBA00001954"/>
    </source>
</evidence>
<dbReference type="Pfam" id="PF00834">
    <property type="entry name" value="Ribul_P_3_epim"/>
    <property type="match status" value="1"/>
</dbReference>
<comment type="catalytic activity">
    <reaction evidence="1 10 11">
        <text>D-ribulose 5-phosphate = D-xylulose 5-phosphate</text>
        <dbReference type="Rhea" id="RHEA:13677"/>
        <dbReference type="ChEBI" id="CHEBI:57737"/>
        <dbReference type="ChEBI" id="CHEBI:58121"/>
        <dbReference type="EC" id="5.1.3.1"/>
    </reaction>
</comment>
<feature type="binding site" evidence="10 14">
    <location>
        <position position="80"/>
    </location>
    <ligand>
        <name>substrate</name>
    </ligand>
</feature>
<dbReference type="GO" id="GO:0004750">
    <property type="term" value="F:D-ribulose-phosphate 3-epimerase activity"/>
    <property type="evidence" value="ECO:0007669"/>
    <property type="project" value="UniProtKB-UniRule"/>
</dbReference>
<reference evidence="15 16" key="1">
    <citation type="submission" date="2020-08" db="EMBL/GenBank/DDBJ databases">
        <title>Genomic Encyclopedia of Archaeal and Bacterial Type Strains, Phase II (KMG-II): from individual species to whole genera.</title>
        <authorList>
            <person name="Goeker M."/>
        </authorList>
    </citation>
    <scope>NUCLEOTIDE SEQUENCE [LARGE SCALE GENOMIC DNA]</scope>
    <source>
        <strain evidence="15 16">DSM 23288</strain>
    </source>
</reference>
<evidence type="ECO:0000256" key="12">
    <source>
        <dbReference type="PIRSR" id="PIRSR001461-1"/>
    </source>
</evidence>
<dbReference type="AlphaFoldDB" id="A0A840II58"/>
<comment type="cofactor">
    <cofactor evidence="5">
        <name>Fe(2+)</name>
        <dbReference type="ChEBI" id="CHEBI:29033"/>
    </cofactor>
</comment>